<dbReference type="AlphaFoldDB" id="A0A6A6K9K4"/>
<keyword evidence="2" id="KW-1185">Reference proteome</keyword>
<gene>
    <name evidence="1" type="ORF">GH714_030992</name>
</gene>
<evidence type="ECO:0000313" key="2">
    <source>
        <dbReference type="Proteomes" id="UP000467840"/>
    </source>
</evidence>
<evidence type="ECO:0000313" key="1">
    <source>
        <dbReference type="EMBL" id="KAF2284833.1"/>
    </source>
</evidence>
<proteinExistence type="predicted"/>
<dbReference type="Proteomes" id="UP000467840">
    <property type="component" value="Chromosome 12"/>
</dbReference>
<accession>A0A6A6K9K4</accession>
<comment type="caution">
    <text evidence="1">The sequence shown here is derived from an EMBL/GenBank/DDBJ whole genome shotgun (WGS) entry which is preliminary data.</text>
</comment>
<organism evidence="1 2">
    <name type="scientific">Hevea brasiliensis</name>
    <name type="common">Para rubber tree</name>
    <name type="synonym">Siphonia brasiliensis</name>
    <dbReference type="NCBI Taxonomy" id="3981"/>
    <lineage>
        <taxon>Eukaryota</taxon>
        <taxon>Viridiplantae</taxon>
        <taxon>Streptophyta</taxon>
        <taxon>Embryophyta</taxon>
        <taxon>Tracheophyta</taxon>
        <taxon>Spermatophyta</taxon>
        <taxon>Magnoliopsida</taxon>
        <taxon>eudicotyledons</taxon>
        <taxon>Gunneridae</taxon>
        <taxon>Pentapetalae</taxon>
        <taxon>rosids</taxon>
        <taxon>fabids</taxon>
        <taxon>Malpighiales</taxon>
        <taxon>Euphorbiaceae</taxon>
        <taxon>Crotonoideae</taxon>
        <taxon>Micrandreae</taxon>
        <taxon>Hevea</taxon>
    </lineage>
</organism>
<reference evidence="1 2" key="1">
    <citation type="journal article" date="2020" name="Mol. Plant">
        <title>The Chromosome-Based Rubber Tree Genome Provides New Insights into Spurge Genome Evolution and Rubber Biosynthesis.</title>
        <authorList>
            <person name="Liu J."/>
            <person name="Shi C."/>
            <person name="Shi C.C."/>
            <person name="Li W."/>
            <person name="Zhang Q.J."/>
            <person name="Zhang Y."/>
            <person name="Li K."/>
            <person name="Lu H.F."/>
            <person name="Shi C."/>
            <person name="Zhu S.T."/>
            <person name="Xiao Z.Y."/>
            <person name="Nan H."/>
            <person name="Yue Y."/>
            <person name="Zhu X.G."/>
            <person name="Wu Y."/>
            <person name="Hong X.N."/>
            <person name="Fan G.Y."/>
            <person name="Tong Y."/>
            <person name="Zhang D."/>
            <person name="Mao C.L."/>
            <person name="Liu Y.L."/>
            <person name="Hao S.J."/>
            <person name="Liu W.Q."/>
            <person name="Lv M.Q."/>
            <person name="Zhang H.B."/>
            <person name="Liu Y."/>
            <person name="Hu-Tang G.R."/>
            <person name="Wang J.P."/>
            <person name="Wang J.H."/>
            <person name="Sun Y.H."/>
            <person name="Ni S.B."/>
            <person name="Chen W.B."/>
            <person name="Zhang X.C."/>
            <person name="Jiao Y.N."/>
            <person name="Eichler E.E."/>
            <person name="Li G.H."/>
            <person name="Liu X."/>
            <person name="Gao L.Z."/>
        </authorList>
    </citation>
    <scope>NUCLEOTIDE SEQUENCE [LARGE SCALE GENOMIC DNA]</scope>
    <source>
        <strain evidence="2">cv. GT1</strain>
        <tissue evidence="1">Leaf</tissue>
    </source>
</reference>
<protein>
    <submittedName>
        <fullName evidence="1">Uncharacterized protein</fullName>
    </submittedName>
</protein>
<name>A0A6A6K9K4_HEVBR</name>
<sequence>MESLADLASDRKHSHLLNDKKSDDVESPSGITDNVSDASIDRDMTLLRLATTTYLLALMYCQFLLRSSLLTGILKQRRHSRTIVDLRRLYPKLANGGKHKLNKGNFRISRGKGKSSKSFFATDSDIRRMNVLLSSIPDASCLEPQTKAIKTIEFGRDLGINYERKDGLIVNNFSQHIIGDIQHWDSLS</sequence>
<dbReference type="EMBL" id="JAAGAX010000018">
    <property type="protein sequence ID" value="KAF2284833.1"/>
    <property type="molecule type" value="Genomic_DNA"/>
</dbReference>